<dbReference type="Proteomes" id="UP001138500">
    <property type="component" value="Unassembled WGS sequence"/>
</dbReference>
<protein>
    <submittedName>
        <fullName evidence="1">Uncharacterized protein</fullName>
    </submittedName>
</protein>
<keyword evidence="2" id="KW-1185">Reference proteome</keyword>
<reference evidence="1 2" key="1">
    <citation type="journal article" date="2018" name="IMA Fungus">
        <title>IMA Genome-F 10: Nine draft genome sequences of Claviceps purpurea s.lat., including C. arundinis, C. humidiphila, and C. cf. spartinae, pseudomolecules for the pitch canker pathogen Fusarium circinatum, draft genome of Davidsoniella eucalypti, Grosmannia galeiformis, Quambalaria eucalypti, and Teratosphaeria destructans.</title>
        <authorList>
            <person name="Wingfield B.D."/>
            <person name="Liu M."/>
            <person name="Nguyen H.D."/>
            <person name="Lane F.A."/>
            <person name="Morgan S.W."/>
            <person name="De Vos L."/>
            <person name="Wilken P.M."/>
            <person name="Duong T.A."/>
            <person name="Aylward J."/>
            <person name="Coetzee M.P."/>
            <person name="Dadej K."/>
            <person name="De Beer Z.W."/>
            <person name="Findlay W."/>
            <person name="Havenga M."/>
            <person name="Kolarik M."/>
            <person name="Menzies J.G."/>
            <person name="Naidoo K."/>
            <person name="Pochopski O."/>
            <person name="Shoukouhi P."/>
            <person name="Santana Q.C."/>
            <person name="Seifert K.A."/>
            <person name="Soal N."/>
            <person name="Steenkamp E.T."/>
            <person name="Tatham C.T."/>
            <person name="van der Nest M.A."/>
            <person name="Wingfield M.J."/>
        </authorList>
    </citation>
    <scope>NUCLEOTIDE SEQUENCE [LARGE SCALE GENOMIC DNA]</scope>
    <source>
        <strain evidence="1">CMW44962</strain>
    </source>
</reference>
<sequence>MEEIQLDNGLRLRIMLNEKVVNSLGHGKVPSHDVSPYGLPLVIFLDTPSVSYGQRPSSHFESGILTHLAIPRLLRG</sequence>
<organism evidence="1 2">
    <name type="scientific">Teratosphaeria destructans</name>
    <dbReference type="NCBI Taxonomy" id="418781"/>
    <lineage>
        <taxon>Eukaryota</taxon>
        <taxon>Fungi</taxon>
        <taxon>Dikarya</taxon>
        <taxon>Ascomycota</taxon>
        <taxon>Pezizomycotina</taxon>
        <taxon>Dothideomycetes</taxon>
        <taxon>Dothideomycetidae</taxon>
        <taxon>Mycosphaerellales</taxon>
        <taxon>Teratosphaeriaceae</taxon>
        <taxon>Teratosphaeria</taxon>
    </lineage>
</organism>
<reference evidence="1 2" key="2">
    <citation type="journal article" date="2021" name="Curr. Genet.">
        <title>Genetic response to nitrogen starvation in the aggressive Eucalyptus foliar pathogen Teratosphaeria destructans.</title>
        <authorList>
            <person name="Havenga M."/>
            <person name="Wingfield B.D."/>
            <person name="Wingfield M.J."/>
            <person name="Dreyer L.L."/>
            <person name="Roets F."/>
            <person name="Aylward J."/>
        </authorList>
    </citation>
    <scope>NUCLEOTIDE SEQUENCE [LARGE SCALE GENOMIC DNA]</scope>
    <source>
        <strain evidence="1">CMW44962</strain>
    </source>
</reference>
<accession>A0A9W7W1J6</accession>
<name>A0A9W7W1J6_9PEZI</name>
<evidence type="ECO:0000313" key="2">
    <source>
        <dbReference type="Proteomes" id="UP001138500"/>
    </source>
</evidence>
<proteinExistence type="predicted"/>
<comment type="caution">
    <text evidence="1">The sequence shown here is derived from an EMBL/GenBank/DDBJ whole genome shotgun (WGS) entry which is preliminary data.</text>
</comment>
<evidence type="ECO:0000313" key="1">
    <source>
        <dbReference type="EMBL" id="KAH9826420.1"/>
    </source>
</evidence>
<dbReference type="AlphaFoldDB" id="A0A9W7W1J6"/>
<gene>
    <name evidence="1" type="ORF">Tdes44962_MAKER10040</name>
</gene>
<dbReference type="EMBL" id="RIBY02001981">
    <property type="protein sequence ID" value="KAH9826420.1"/>
    <property type="molecule type" value="Genomic_DNA"/>
</dbReference>